<name>A0A167ISR1_CALVF</name>
<keyword evidence="3" id="KW-1185">Reference proteome</keyword>
<proteinExistence type="predicted"/>
<reference evidence="2 3" key="1">
    <citation type="journal article" date="2016" name="Mol. Biol. Evol.">
        <title>Comparative Genomics of Early-Diverging Mushroom-Forming Fungi Provides Insights into the Origins of Lignocellulose Decay Capabilities.</title>
        <authorList>
            <person name="Nagy L.G."/>
            <person name="Riley R."/>
            <person name="Tritt A."/>
            <person name="Adam C."/>
            <person name="Daum C."/>
            <person name="Floudas D."/>
            <person name="Sun H."/>
            <person name="Yadav J.S."/>
            <person name="Pangilinan J."/>
            <person name="Larsson K.H."/>
            <person name="Matsuura K."/>
            <person name="Barry K."/>
            <person name="Labutti K."/>
            <person name="Kuo R."/>
            <person name="Ohm R.A."/>
            <person name="Bhattacharya S.S."/>
            <person name="Shirouzu T."/>
            <person name="Yoshinaga Y."/>
            <person name="Martin F.M."/>
            <person name="Grigoriev I.V."/>
            <person name="Hibbett D.S."/>
        </authorList>
    </citation>
    <scope>NUCLEOTIDE SEQUENCE [LARGE SCALE GENOMIC DNA]</scope>
    <source>
        <strain evidence="2 3">TUFC12733</strain>
    </source>
</reference>
<dbReference type="EMBL" id="KV417306">
    <property type="protein sequence ID" value="KZO92919.1"/>
    <property type="molecule type" value="Genomic_DNA"/>
</dbReference>
<accession>A0A167ISR1</accession>
<protein>
    <submittedName>
        <fullName evidence="2">Uncharacterized protein</fullName>
    </submittedName>
</protein>
<feature type="signal peptide" evidence="1">
    <location>
        <begin position="1"/>
        <end position="33"/>
    </location>
</feature>
<sequence length="72" mass="8006">MAGRSFFPSSLSLARLLILLLGTLLVLLPGARAADPEVSTKYFPNLPSRLFYFDDSPVRPTLSLSSYCRDRD</sequence>
<organism evidence="2 3">
    <name type="scientific">Calocera viscosa (strain TUFC12733)</name>
    <dbReference type="NCBI Taxonomy" id="1330018"/>
    <lineage>
        <taxon>Eukaryota</taxon>
        <taxon>Fungi</taxon>
        <taxon>Dikarya</taxon>
        <taxon>Basidiomycota</taxon>
        <taxon>Agaricomycotina</taxon>
        <taxon>Dacrymycetes</taxon>
        <taxon>Dacrymycetales</taxon>
        <taxon>Dacrymycetaceae</taxon>
        <taxon>Calocera</taxon>
    </lineage>
</organism>
<dbReference type="AlphaFoldDB" id="A0A167ISR1"/>
<dbReference type="Proteomes" id="UP000076738">
    <property type="component" value="Unassembled WGS sequence"/>
</dbReference>
<evidence type="ECO:0000313" key="2">
    <source>
        <dbReference type="EMBL" id="KZO92919.1"/>
    </source>
</evidence>
<gene>
    <name evidence="2" type="ORF">CALVIDRAFT_540596</name>
</gene>
<feature type="chain" id="PRO_5007888427" evidence="1">
    <location>
        <begin position="34"/>
        <end position="72"/>
    </location>
</feature>
<evidence type="ECO:0000256" key="1">
    <source>
        <dbReference type="SAM" id="SignalP"/>
    </source>
</evidence>
<keyword evidence="1" id="KW-0732">Signal</keyword>
<evidence type="ECO:0000313" key="3">
    <source>
        <dbReference type="Proteomes" id="UP000076738"/>
    </source>
</evidence>